<feature type="transmembrane region" description="Helical" evidence="1">
    <location>
        <begin position="45"/>
        <end position="64"/>
    </location>
</feature>
<protein>
    <submittedName>
        <fullName evidence="2">Uncharacterized protein</fullName>
    </submittedName>
</protein>
<name>A0A849C561_9NOCA</name>
<evidence type="ECO:0000256" key="1">
    <source>
        <dbReference type="SAM" id="Phobius"/>
    </source>
</evidence>
<dbReference type="AlphaFoldDB" id="A0A849C561"/>
<comment type="caution">
    <text evidence="2">The sequence shown here is derived from an EMBL/GenBank/DDBJ whole genome shotgun (WGS) entry which is preliminary data.</text>
</comment>
<keyword evidence="1" id="KW-0472">Membrane</keyword>
<dbReference type="EMBL" id="JABELX010000012">
    <property type="protein sequence ID" value="NNH73863.1"/>
    <property type="molecule type" value="Genomic_DNA"/>
</dbReference>
<keyword evidence="3" id="KW-1185">Reference proteome</keyword>
<accession>A0A849C561</accession>
<feature type="transmembrane region" description="Helical" evidence="1">
    <location>
        <begin position="110"/>
        <end position="130"/>
    </location>
</feature>
<dbReference type="Proteomes" id="UP000586827">
    <property type="component" value="Unassembled WGS sequence"/>
</dbReference>
<reference evidence="2 3" key="1">
    <citation type="submission" date="2020-05" db="EMBL/GenBank/DDBJ databases">
        <title>MicrobeNet Type strains.</title>
        <authorList>
            <person name="Nicholson A.C."/>
        </authorList>
    </citation>
    <scope>NUCLEOTIDE SEQUENCE [LARGE SCALE GENOMIC DNA]</scope>
    <source>
        <strain evidence="2 3">JCM 3224</strain>
    </source>
</reference>
<gene>
    <name evidence="2" type="ORF">HLB23_29090</name>
</gene>
<feature type="transmembrane region" description="Helical" evidence="1">
    <location>
        <begin position="135"/>
        <end position="156"/>
    </location>
</feature>
<sequence>MTTRSIGDLLIAPGASRGEQLICYTTAALGAAGSTALAVHADLSLLAVIVIAVIAFDLCGGAVVNSTASAKRHFHRAGRTHWHHLGFVAIHVQPFILALVVPEFPWCSAAAVYLLALAGAVTILSTPAALRRPIAFAWVTLALLFPLDTPTALVWMPPILLIKLLLAHLQPEEARR</sequence>
<feature type="transmembrane region" description="Helical" evidence="1">
    <location>
        <begin position="85"/>
        <end position="104"/>
    </location>
</feature>
<feature type="transmembrane region" description="Helical" evidence="1">
    <location>
        <begin position="21"/>
        <end position="39"/>
    </location>
</feature>
<organism evidence="2 3">
    <name type="scientific">Nocardia uniformis</name>
    <dbReference type="NCBI Taxonomy" id="53432"/>
    <lineage>
        <taxon>Bacteria</taxon>
        <taxon>Bacillati</taxon>
        <taxon>Actinomycetota</taxon>
        <taxon>Actinomycetes</taxon>
        <taxon>Mycobacteriales</taxon>
        <taxon>Nocardiaceae</taxon>
        <taxon>Nocardia</taxon>
    </lineage>
</organism>
<keyword evidence="1" id="KW-0812">Transmembrane</keyword>
<proteinExistence type="predicted"/>
<evidence type="ECO:0000313" key="3">
    <source>
        <dbReference type="Proteomes" id="UP000586827"/>
    </source>
</evidence>
<keyword evidence="1" id="KW-1133">Transmembrane helix</keyword>
<evidence type="ECO:0000313" key="2">
    <source>
        <dbReference type="EMBL" id="NNH73863.1"/>
    </source>
</evidence>
<dbReference type="RefSeq" id="WP_067516330.1">
    <property type="nucleotide sequence ID" value="NZ_JABELX010000012.1"/>
</dbReference>